<keyword evidence="1" id="KW-0732">Signal</keyword>
<evidence type="ECO:0000256" key="1">
    <source>
        <dbReference type="SAM" id="SignalP"/>
    </source>
</evidence>
<sequence length="169" mass="17635">MAATSRVFVVAVVAALLHGAVAGKTKIEFRLTFDSIPDKSINHATAYPQVQTTTIDASGVGYDVTNDVGGEQAKWTSFLVKQQGNHWSEAGNITFGSSGAGINFESFGLSGQVKNGPATGASYGAITYNISGGYGAYKGADGVMVDMFESDGVSPSFPISAWGFFWIDA</sequence>
<name>A0A7S1CE55_9STRA</name>
<dbReference type="AlphaFoldDB" id="A0A7S1CE55"/>
<evidence type="ECO:0000313" key="2">
    <source>
        <dbReference type="EMBL" id="CAD8916957.1"/>
    </source>
</evidence>
<organism evidence="2">
    <name type="scientific">Bicosoecida sp. CB-2014</name>
    <dbReference type="NCBI Taxonomy" id="1486930"/>
    <lineage>
        <taxon>Eukaryota</taxon>
        <taxon>Sar</taxon>
        <taxon>Stramenopiles</taxon>
        <taxon>Bigyra</taxon>
        <taxon>Opalozoa</taxon>
        <taxon>Bicosoecida</taxon>
    </lineage>
</organism>
<accession>A0A7S1CE55</accession>
<gene>
    <name evidence="2" type="ORF">BSP0115_LOCUS10218</name>
</gene>
<proteinExistence type="predicted"/>
<dbReference type="EMBL" id="HBFS01015223">
    <property type="protein sequence ID" value="CAD8916957.1"/>
    <property type="molecule type" value="Transcribed_RNA"/>
</dbReference>
<reference evidence="2" key="1">
    <citation type="submission" date="2021-01" db="EMBL/GenBank/DDBJ databases">
        <authorList>
            <person name="Corre E."/>
            <person name="Pelletier E."/>
            <person name="Niang G."/>
            <person name="Scheremetjew M."/>
            <person name="Finn R."/>
            <person name="Kale V."/>
            <person name="Holt S."/>
            <person name="Cochrane G."/>
            <person name="Meng A."/>
            <person name="Brown T."/>
            <person name="Cohen L."/>
        </authorList>
    </citation>
    <scope>NUCLEOTIDE SEQUENCE</scope>
    <source>
        <strain evidence="2">Ms1</strain>
    </source>
</reference>
<feature type="signal peptide" evidence="1">
    <location>
        <begin position="1"/>
        <end position="22"/>
    </location>
</feature>
<protein>
    <submittedName>
        <fullName evidence="2">Uncharacterized protein</fullName>
    </submittedName>
</protein>
<feature type="chain" id="PRO_5031545440" evidence="1">
    <location>
        <begin position="23"/>
        <end position="169"/>
    </location>
</feature>